<dbReference type="InterPro" id="IPR017853">
    <property type="entry name" value="GH"/>
</dbReference>
<dbReference type="SUPFAM" id="SSF51445">
    <property type="entry name" value="(Trans)glycosidases"/>
    <property type="match status" value="1"/>
</dbReference>
<gene>
    <name evidence="1" type="ORF">LYSBPC_27060</name>
</gene>
<comment type="caution">
    <text evidence="1">The sequence shown here is derived from an EMBL/GenBank/DDBJ whole genome shotgun (WGS) entry which is preliminary data.</text>
</comment>
<evidence type="ECO:0000313" key="2">
    <source>
        <dbReference type="Proteomes" id="UP001065593"/>
    </source>
</evidence>
<keyword evidence="2" id="KW-1185">Reference proteome</keyword>
<dbReference type="InterPro" id="IPR055151">
    <property type="entry name" value="GH113"/>
</dbReference>
<evidence type="ECO:0000313" key="1">
    <source>
        <dbReference type="EMBL" id="GLC89579.1"/>
    </source>
</evidence>
<dbReference type="Proteomes" id="UP001065593">
    <property type="component" value="Unassembled WGS sequence"/>
</dbReference>
<dbReference type="RefSeq" id="WP_264989390.1">
    <property type="nucleotide sequence ID" value="NZ_BRZA01000003.1"/>
</dbReference>
<accession>A0ABQ5NMR0</accession>
<reference evidence="1" key="1">
    <citation type="submission" date="2022-08" db="EMBL/GenBank/DDBJ databases">
        <title>Draft genome sequence of Lysinibacillus sp. strain KH24.</title>
        <authorList>
            <person name="Kanbe H."/>
            <person name="Itoh H."/>
        </authorList>
    </citation>
    <scope>NUCLEOTIDE SEQUENCE</scope>
    <source>
        <strain evidence="1">KH24</strain>
    </source>
</reference>
<dbReference type="CDD" id="cd19606">
    <property type="entry name" value="GH113-like"/>
    <property type="match status" value="1"/>
</dbReference>
<protein>
    <recommendedName>
        <fullName evidence="3">1,4-beta-xylanase</fullName>
    </recommendedName>
</protein>
<proteinExistence type="predicted"/>
<organism evidence="1 2">
    <name type="scientific">Lysinibacillus piscis</name>
    <dbReference type="NCBI Taxonomy" id="2518931"/>
    <lineage>
        <taxon>Bacteria</taxon>
        <taxon>Bacillati</taxon>
        <taxon>Bacillota</taxon>
        <taxon>Bacilli</taxon>
        <taxon>Bacillales</taxon>
        <taxon>Bacillaceae</taxon>
        <taxon>Lysinibacillus</taxon>
    </lineage>
</organism>
<dbReference type="Pfam" id="PF22612">
    <property type="entry name" value="GH113"/>
    <property type="match status" value="1"/>
</dbReference>
<dbReference type="Gene3D" id="3.20.20.80">
    <property type="entry name" value="Glycosidases"/>
    <property type="match status" value="1"/>
</dbReference>
<name>A0ABQ5NMR0_9BACI</name>
<sequence>MDFIKGFTFGWMSGKGTFLKEESKRSLSLMKKRTNSTYVILALAALQDTAQSTYIDFVGDHMPSDEELIEWIAYAQSLGLHVIMKPTVNVKDGTWRAHINFFDLDVPCEPKWGDWFTSYTAYQLHYAKLAEQTGCVMHIAGCEMVQTERREQEWRRLIDEIRKVYSGAVTYNTDKYQEGNVKWWDAVDVISSSGYYPIHDWDNQLDRIETIIEPFQKPFFFAEAGCPARTGSSLVPNDWSHEGEINVDEQADFYRAMFAACEKRPWVKGFGLWDWRTILYSEIDALQEDGYDVFGKPAEKVIADYYKRKEE</sequence>
<dbReference type="EMBL" id="BRZA01000003">
    <property type="protein sequence ID" value="GLC89579.1"/>
    <property type="molecule type" value="Genomic_DNA"/>
</dbReference>
<evidence type="ECO:0008006" key="3">
    <source>
        <dbReference type="Google" id="ProtNLM"/>
    </source>
</evidence>